<dbReference type="InterPro" id="IPR004307">
    <property type="entry name" value="TspO_MBR"/>
</dbReference>
<feature type="transmembrane region" description="Helical" evidence="6">
    <location>
        <begin position="100"/>
        <end position="118"/>
    </location>
</feature>
<dbReference type="GO" id="GO:0016020">
    <property type="term" value="C:membrane"/>
    <property type="evidence" value="ECO:0007669"/>
    <property type="project" value="UniProtKB-SubCell"/>
</dbReference>
<accession>A0A840YNG5</accession>
<dbReference type="AlphaFoldDB" id="A0A840YNG5"/>
<dbReference type="EMBL" id="JACIJF010000008">
    <property type="protein sequence ID" value="MBB5711470.1"/>
    <property type="molecule type" value="Genomic_DNA"/>
</dbReference>
<keyword evidence="5 6" id="KW-0472">Membrane</keyword>
<feature type="transmembrane region" description="Helical" evidence="6">
    <location>
        <begin position="124"/>
        <end position="145"/>
    </location>
</feature>
<organism evidence="7 8">
    <name type="scientific">Sphingomonas xinjiangensis</name>
    <dbReference type="NCBI Taxonomy" id="643568"/>
    <lineage>
        <taxon>Bacteria</taxon>
        <taxon>Pseudomonadati</taxon>
        <taxon>Pseudomonadota</taxon>
        <taxon>Alphaproteobacteria</taxon>
        <taxon>Sphingomonadales</taxon>
        <taxon>Sphingomonadaceae</taxon>
        <taxon>Sphingomonas</taxon>
    </lineage>
</organism>
<dbReference type="Gene3D" id="1.20.1260.100">
    <property type="entry name" value="TspO/MBR protein"/>
    <property type="match status" value="1"/>
</dbReference>
<protein>
    <submittedName>
        <fullName evidence="7">Tryptophan-rich sensory protein</fullName>
    </submittedName>
</protein>
<dbReference type="Pfam" id="PF03073">
    <property type="entry name" value="TspO_MBR"/>
    <property type="match status" value="1"/>
</dbReference>
<evidence type="ECO:0000256" key="2">
    <source>
        <dbReference type="ARBA" id="ARBA00007524"/>
    </source>
</evidence>
<feature type="transmembrane region" description="Helical" evidence="6">
    <location>
        <begin position="152"/>
        <end position="172"/>
    </location>
</feature>
<dbReference type="InterPro" id="IPR038330">
    <property type="entry name" value="TspO/MBR-related_sf"/>
</dbReference>
<dbReference type="GO" id="GO:0033013">
    <property type="term" value="P:tetrapyrrole metabolic process"/>
    <property type="evidence" value="ECO:0007669"/>
    <property type="project" value="UniProtKB-ARBA"/>
</dbReference>
<keyword evidence="3 6" id="KW-0812">Transmembrane</keyword>
<evidence type="ECO:0000256" key="1">
    <source>
        <dbReference type="ARBA" id="ARBA00004141"/>
    </source>
</evidence>
<evidence type="ECO:0000313" key="8">
    <source>
        <dbReference type="Proteomes" id="UP000527143"/>
    </source>
</evidence>
<sequence>MRPNRGETILRELASKNQLRLAYFRWAVVTVPLILLLGFASGRAAPSGDENAWFMALDKPAIMPPGWAFPVAWSILYILMGLALAIVINARGSRKRRPALAVFIVQLLLNLAWTPVFFGMHQVVAALVIIAALIVCVAWTILLFWQVRRTAGMLLLPYLVWVCFAFVLLYQLHQRNPDAQSLVPSRTTDQIEIR</sequence>
<feature type="transmembrane region" description="Helical" evidence="6">
    <location>
        <begin position="67"/>
        <end position="88"/>
    </location>
</feature>
<evidence type="ECO:0000313" key="7">
    <source>
        <dbReference type="EMBL" id="MBB5711470.1"/>
    </source>
</evidence>
<evidence type="ECO:0000256" key="6">
    <source>
        <dbReference type="SAM" id="Phobius"/>
    </source>
</evidence>
<gene>
    <name evidence="7" type="ORF">FHT02_002716</name>
</gene>
<evidence type="ECO:0000256" key="4">
    <source>
        <dbReference type="ARBA" id="ARBA00022989"/>
    </source>
</evidence>
<dbReference type="PANTHER" id="PTHR10057">
    <property type="entry name" value="PERIPHERAL-TYPE BENZODIAZEPINE RECEPTOR"/>
    <property type="match status" value="1"/>
</dbReference>
<feature type="transmembrane region" description="Helical" evidence="6">
    <location>
        <begin position="21"/>
        <end position="40"/>
    </location>
</feature>
<keyword evidence="8" id="KW-1185">Reference proteome</keyword>
<comment type="subcellular location">
    <subcellularLocation>
        <location evidence="1">Membrane</location>
        <topology evidence="1">Multi-pass membrane protein</topology>
    </subcellularLocation>
</comment>
<proteinExistence type="inferred from homology"/>
<evidence type="ECO:0000256" key="5">
    <source>
        <dbReference type="ARBA" id="ARBA00023136"/>
    </source>
</evidence>
<dbReference type="Proteomes" id="UP000527143">
    <property type="component" value="Unassembled WGS sequence"/>
</dbReference>
<evidence type="ECO:0000256" key="3">
    <source>
        <dbReference type="ARBA" id="ARBA00022692"/>
    </source>
</evidence>
<dbReference type="PANTHER" id="PTHR10057:SF0">
    <property type="entry name" value="TRANSLOCATOR PROTEIN"/>
    <property type="match status" value="1"/>
</dbReference>
<reference evidence="7 8" key="1">
    <citation type="submission" date="2020-08" db="EMBL/GenBank/DDBJ databases">
        <title>Genomic Encyclopedia of Type Strains, Phase IV (KMG-IV): sequencing the most valuable type-strain genomes for metagenomic binning, comparative biology and taxonomic classification.</title>
        <authorList>
            <person name="Goeker M."/>
        </authorList>
    </citation>
    <scope>NUCLEOTIDE SEQUENCE [LARGE SCALE GENOMIC DNA]</scope>
    <source>
        <strain evidence="7 8">DSM 26736</strain>
    </source>
</reference>
<dbReference type="CDD" id="cd15904">
    <property type="entry name" value="TSPO_MBR"/>
    <property type="match status" value="1"/>
</dbReference>
<keyword evidence="4 6" id="KW-1133">Transmembrane helix</keyword>
<comment type="caution">
    <text evidence="7">The sequence shown here is derived from an EMBL/GenBank/DDBJ whole genome shotgun (WGS) entry which is preliminary data.</text>
</comment>
<name>A0A840YNG5_9SPHN</name>
<comment type="similarity">
    <text evidence="2">Belongs to the TspO/BZRP family.</text>
</comment>
<dbReference type="FunFam" id="1.20.1260.100:FF:000001">
    <property type="entry name" value="translocator protein 2"/>
    <property type="match status" value="1"/>
</dbReference>